<dbReference type="EMBL" id="CP045488">
    <property type="protein sequence ID" value="QFU82721.1"/>
    <property type="molecule type" value="Genomic_DNA"/>
</dbReference>
<name>A0A5P9P3I7_9EURY</name>
<keyword evidence="3" id="KW-1185">Reference proteome</keyword>
<dbReference type="OrthoDB" id="161697at2157"/>
<dbReference type="InterPro" id="IPR055768">
    <property type="entry name" value="DUF7344"/>
</dbReference>
<dbReference type="AlphaFoldDB" id="A0A5P9P3I7"/>
<accession>A0A5P9P3I7</accession>
<protein>
    <recommendedName>
        <fullName evidence="1">DUF7344 domain-containing protein</fullName>
    </recommendedName>
</protein>
<evidence type="ECO:0000259" key="1">
    <source>
        <dbReference type="Pfam" id="PF24035"/>
    </source>
</evidence>
<gene>
    <name evidence="2" type="ORF">GCU68_09375</name>
</gene>
<feature type="domain" description="DUF7344" evidence="1">
    <location>
        <begin position="5"/>
        <end position="60"/>
    </location>
</feature>
<evidence type="ECO:0000313" key="2">
    <source>
        <dbReference type="EMBL" id="QFU82721.1"/>
    </source>
</evidence>
<dbReference type="KEGG" id="nas:GCU68_09375"/>
<dbReference type="Pfam" id="PF24035">
    <property type="entry name" value="DUF7344"/>
    <property type="match status" value="1"/>
</dbReference>
<dbReference type="GeneID" id="42301254"/>
<evidence type="ECO:0000313" key="3">
    <source>
        <dbReference type="Proteomes" id="UP000326170"/>
    </source>
</evidence>
<dbReference type="RefSeq" id="WP_152940993.1">
    <property type="nucleotide sequence ID" value="NZ_CP045488.1"/>
</dbReference>
<organism evidence="2 3">
    <name type="scientific">Natronorubrum aibiense</name>
    <dbReference type="NCBI Taxonomy" id="348826"/>
    <lineage>
        <taxon>Archaea</taxon>
        <taxon>Methanobacteriati</taxon>
        <taxon>Methanobacteriota</taxon>
        <taxon>Stenosarchaea group</taxon>
        <taxon>Halobacteria</taxon>
        <taxon>Halobacteriales</taxon>
        <taxon>Natrialbaceae</taxon>
        <taxon>Natronorubrum</taxon>
    </lineage>
</organism>
<sequence length="68" mass="8028">MSVLLEHDVLRREQLARELAEDDDVPKTNTERIDVELHHYHLPKLDAEQFVDYDCRNGDVVLWKISTP</sequence>
<proteinExistence type="predicted"/>
<reference evidence="2 3" key="1">
    <citation type="journal article" date="2007" name="Int. J. Syst. Evol. Microbiol.">
        <title>Natronorubrum sulfidifaciens sp. nov., an extremely haloalkaliphilic archaeon isolated from Aiding salt lake in Xin-Jiang, China.</title>
        <authorList>
            <person name="Cui H.L."/>
            <person name="Tohty D."/>
            <person name="Liu H.C."/>
            <person name="Liu S.J."/>
            <person name="Oren A."/>
            <person name="Zhou P.J."/>
        </authorList>
    </citation>
    <scope>NUCLEOTIDE SEQUENCE [LARGE SCALE GENOMIC DNA]</scope>
    <source>
        <strain evidence="2 3">7-3</strain>
    </source>
</reference>
<dbReference type="Proteomes" id="UP000326170">
    <property type="component" value="Chromosome"/>
</dbReference>